<feature type="transmembrane region" description="Helical" evidence="1">
    <location>
        <begin position="125"/>
        <end position="150"/>
    </location>
</feature>
<feature type="transmembrane region" description="Helical" evidence="1">
    <location>
        <begin position="162"/>
        <end position="182"/>
    </location>
</feature>
<protein>
    <recommendedName>
        <fullName evidence="4">Beta-carotene 15,15'-monooxygenase</fullName>
    </recommendedName>
</protein>
<dbReference type="Proteomes" id="UP000244937">
    <property type="component" value="Chromosome"/>
</dbReference>
<sequence length="309" mass="35080">MITTIFSKSRPFNYILVTGLLIICFIMIQSTHLTGIDFGLVLAKKAAFLGILISSLFITNFVTKRNGLSKDSTYPFLFFFLFLILFPSVLLDSKIVVSNFFLLLAMRRLVSLQSLITPKEKIFDASLWIFVAALFHFWAILFILLVFISVFFHVSRDYRNWILPYIAFFGVSVTYLMIAIIFDRSLIDDVINQSQIDLTFSYFTNKAENIAFSVFAAIAFLFFGAQLISLPSKPLILHASYKKVLFGFVIAVVVFIISPGKDNSLLVYTFMPLSIMATSYIENLKMTTVREVAMLILAATSLFSFFAQL</sequence>
<feature type="transmembrane region" description="Helical" evidence="1">
    <location>
        <begin position="12"/>
        <end position="30"/>
    </location>
</feature>
<feature type="transmembrane region" description="Helical" evidence="1">
    <location>
        <begin position="74"/>
        <end position="105"/>
    </location>
</feature>
<dbReference type="AlphaFoldDB" id="A0A2S1SFC0"/>
<feature type="transmembrane region" description="Helical" evidence="1">
    <location>
        <begin position="240"/>
        <end position="259"/>
    </location>
</feature>
<evidence type="ECO:0000313" key="2">
    <source>
        <dbReference type="EMBL" id="AWI25061.1"/>
    </source>
</evidence>
<organism evidence="2 3">
    <name type="scientific">Flavobacterium pallidum</name>
    <dbReference type="NCBI Taxonomy" id="2172098"/>
    <lineage>
        <taxon>Bacteria</taxon>
        <taxon>Pseudomonadati</taxon>
        <taxon>Bacteroidota</taxon>
        <taxon>Flavobacteriia</taxon>
        <taxon>Flavobacteriales</taxon>
        <taxon>Flavobacteriaceae</taxon>
        <taxon>Flavobacterium</taxon>
    </lineage>
</organism>
<keyword evidence="3" id="KW-1185">Reference proteome</keyword>
<dbReference type="Pfam" id="PF19992">
    <property type="entry name" value="DUF6427"/>
    <property type="match status" value="1"/>
</dbReference>
<gene>
    <name evidence="2" type="ORF">HYN49_03660</name>
</gene>
<keyword evidence="1" id="KW-1133">Transmembrane helix</keyword>
<feature type="transmembrane region" description="Helical" evidence="1">
    <location>
        <begin position="210"/>
        <end position="228"/>
    </location>
</feature>
<reference evidence="2 3" key="1">
    <citation type="submission" date="2018-05" db="EMBL/GenBank/DDBJ databases">
        <title>Genome sequencing of Flavobacterium sp. HYN0049.</title>
        <authorList>
            <person name="Yi H."/>
            <person name="Baek C."/>
        </authorList>
    </citation>
    <scope>NUCLEOTIDE SEQUENCE [LARGE SCALE GENOMIC DNA]</scope>
    <source>
        <strain evidence="2 3">HYN0049</strain>
    </source>
</reference>
<feature type="transmembrane region" description="Helical" evidence="1">
    <location>
        <begin position="42"/>
        <end position="62"/>
    </location>
</feature>
<keyword evidence="1" id="KW-0472">Membrane</keyword>
<feature type="transmembrane region" description="Helical" evidence="1">
    <location>
        <begin position="288"/>
        <end position="307"/>
    </location>
</feature>
<dbReference type="EMBL" id="CP029187">
    <property type="protein sequence ID" value="AWI25061.1"/>
    <property type="molecule type" value="Genomic_DNA"/>
</dbReference>
<keyword evidence="1" id="KW-0812">Transmembrane</keyword>
<dbReference type="RefSeq" id="WP_108902856.1">
    <property type="nucleotide sequence ID" value="NZ_CP029187.1"/>
</dbReference>
<accession>A0A2S1SFC0</accession>
<name>A0A2S1SFC0_9FLAO</name>
<evidence type="ECO:0000313" key="3">
    <source>
        <dbReference type="Proteomes" id="UP000244937"/>
    </source>
</evidence>
<evidence type="ECO:0008006" key="4">
    <source>
        <dbReference type="Google" id="ProtNLM"/>
    </source>
</evidence>
<proteinExistence type="predicted"/>
<dbReference type="KEGG" id="fpal:HYN49_03660"/>
<dbReference type="InterPro" id="IPR045625">
    <property type="entry name" value="DUF6427"/>
</dbReference>
<evidence type="ECO:0000256" key="1">
    <source>
        <dbReference type="SAM" id="Phobius"/>
    </source>
</evidence>